<dbReference type="InterPro" id="IPR016181">
    <property type="entry name" value="Acyl_CoA_acyltransferase"/>
</dbReference>
<reference evidence="2 3" key="1">
    <citation type="submission" date="2019-06" db="EMBL/GenBank/DDBJ databases">
        <title>A large-scale integrated study on North Sea by COGITO (Coastal Microbe Genomic &amp; Taxonomic Observatory).</title>
        <authorList>
            <person name="Teeling H."/>
        </authorList>
    </citation>
    <scope>NUCLEOTIDE SEQUENCE [LARGE SCALE GENOMIC DNA]</scope>
    <source>
        <strain evidence="2 3">MAR_2009_79</strain>
    </source>
</reference>
<gene>
    <name evidence="2" type="ORF">GQ41_1646</name>
</gene>
<keyword evidence="3" id="KW-1185">Reference proteome</keyword>
<comment type="caution">
    <text evidence="2">The sequence shown here is derived from an EMBL/GenBank/DDBJ whole genome shotgun (WGS) entry which is preliminary data.</text>
</comment>
<accession>A0ABY3A908</accession>
<evidence type="ECO:0000259" key="1">
    <source>
        <dbReference type="PROSITE" id="PS51186"/>
    </source>
</evidence>
<sequence>MPANMLKLYISLPSFFYLSSANKPDQSDTAFSCGTLALIKKTELETRETHRNDYTISTDKDKLDILSIHKFLANETDWANGIPINTLKTSIENSLNFGLYYQNKQIGFARIISDYSTIAYLGDIYVLKEYRGKGLSKWLINEIMEHPNLQGLRRWILLTDTAEWLYKKFGFTEIPNPEFYMEKHNPNVYKGKDKPNDTV</sequence>
<dbReference type="Pfam" id="PF13508">
    <property type="entry name" value="Acetyltransf_7"/>
    <property type="match status" value="1"/>
</dbReference>
<dbReference type="Gene3D" id="3.40.630.30">
    <property type="match status" value="1"/>
</dbReference>
<dbReference type="PROSITE" id="PS51186">
    <property type="entry name" value="GNAT"/>
    <property type="match status" value="1"/>
</dbReference>
<dbReference type="PANTHER" id="PTHR43233">
    <property type="entry name" value="FAMILY N-ACETYLTRANSFERASE, PUTATIVE (AFU_ORTHOLOGUE AFUA_6G03350)-RELATED"/>
    <property type="match status" value="1"/>
</dbReference>
<dbReference type="InterPro" id="IPR000182">
    <property type="entry name" value="GNAT_dom"/>
</dbReference>
<dbReference type="PANTHER" id="PTHR43233:SF1">
    <property type="entry name" value="FAMILY N-ACETYLTRANSFERASE, PUTATIVE (AFU_ORTHOLOGUE AFUA_6G03350)-RELATED"/>
    <property type="match status" value="1"/>
</dbReference>
<dbReference type="EMBL" id="VHIF01000001">
    <property type="protein sequence ID" value="TQO37051.1"/>
    <property type="molecule type" value="Genomic_DNA"/>
</dbReference>
<dbReference type="CDD" id="cd04301">
    <property type="entry name" value="NAT_SF"/>
    <property type="match status" value="1"/>
</dbReference>
<evidence type="ECO:0000313" key="3">
    <source>
        <dbReference type="Proteomes" id="UP000315363"/>
    </source>
</evidence>
<protein>
    <submittedName>
        <fullName evidence="2">Acetyltransferase (GNAT) family protein</fullName>
    </submittedName>
</protein>
<organism evidence="2 3">
    <name type="scientific">Arenibacter algicola</name>
    <dbReference type="NCBI Taxonomy" id="616991"/>
    <lineage>
        <taxon>Bacteria</taxon>
        <taxon>Pseudomonadati</taxon>
        <taxon>Bacteroidota</taxon>
        <taxon>Flavobacteriia</taxon>
        <taxon>Flavobacteriales</taxon>
        <taxon>Flavobacteriaceae</taxon>
        <taxon>Arenibacter</taxon>
    </lineage>
</organism>
<dbReference type="Proteomes" id="UP000315363">
    <property type="component" value="Unassembled WGS sequence"/>
</dbReference>
<name>A0ABY3A908_9FLAO</name>
<dbReference type="InterPro" id="IPR053144">
    <property type="entry name" value="Acetyltransferase_Butenolide"/>
</dbReference>
<feature type="domain" description="N-acetyltransferase" evidence="1">
    <location>
        <begin position="54"/>
        <end position="195"/>
    </location>
</feature>
<proteinExistence type="predicted"/>
<dbReference type="RefSeq" id="WP_227020849.1">
    <property type="nucleotide sequence ID" value="NZ_VHIF01000001.1"/>
</dbReference>
<evidence type="ECO:0000313" key="2">
    <source>
        <dbReference type="EMBL" id="TQO37051.1"/>
    </source>
</evidence>
<dbReference type="SUPFAM" id="SSF55729">
    <property type="entry name" value="Acyl-CoA N-acyltransferases (Nat)"/>
    <property type="match status" value="1"/>
</dbReference>